<dbReference type="EMBL" id="CAJNOQ010012844">
    <property type="protein sequence ID" value="CAF1309049.1"/>
    <property type="molecule type" value="Genomic_DNA"/>
</dbReference>
<dbReference type="EMBL" id="CAJNOK010014907">
    <property type="protein sequence ID" value="CAF1214527.1"/>
    <property type="molecule type" value="Genomic_DNA"/>
</dbReference>
<dbReference type="Proteomes" id="UP000682733">
    <property type="component" value="Unassembled WGS sequence"/>
</dbReference>
<sequence>MDSQRNMFHHNGMNPTTTAKYTVLEVITSETGNINNGSAILGTRIINIKPCAESYVNEYPPYNAILVGFLSMILALVFLSIVVYYLAKRHYKWINGFVPENVEKVATTTSTTVINENGVSKISSYQESRVNNQEFLPLKESSNGIMTNGVNGVGHHGENF</sequence>
<feature type="transmembrane region" description="Helical" evidence="1">
    <location>
        <begin position="64"/>
        <end position="87"/>
    </location>
</feature>
<comment type="caution">
    <text evidence="3">The sequence shown here is derived from an EMBL/GenBank/DDBJ whole genome shotgun (WGS) entry which is preliminary data.</text>
</comment>
<evidence type="ECO:0000313" key="4">
    <source>
        <dbReference type="EMBL" id="CAF4023170.1"/>
    </source>
</evidence>
<dbReference type="Proteomes" id="UP000681722">
    <property type="component" value="Unassembled WGS sequence"/>
</dbReference>
<keyword evidence="1" id="KW-0812">Transmembrane</keyword>
<dbReference type="EMBL" id="CAJOBA010036441">
    <property type="protein sequence ID" value="CAF4023170.1"/>
    <property type="molecule type" value="Genomic_DNA"/>
</dbReference>
<keyword evidence="1" id="KW-1133">Transmembrane helix</keyword>
<evidence type="ECO:0000313" key="3">
    <source>
        <dbReference type="EMBL" id="CAF1309049.1"/>
    </source>
</evidence>
<evidence type="ECO:0000313" key="5">
    <source>
        <dbReference type="EMBL" id="CAF4145041.1"/>
    </source>
</evidence>
<proteinExistence type="predicted"/>
<keyword evidence="6" id="KW-1185">Reference proteome</keyword>
<dbReference type="AlphaFoldDB" id="A0A815E2D2"/>
<protein>
    <submittedName>
        <fullName evidence="3">Uncharacterized protein</fullName>
    </submittedName>
</protein>
<organism evidence="3 6">
    <name type="scientific">Didymodactylos carnosus</name>
    <dbReference type="NCBI Taxonomy" id="1234261"/>
    <lineage>
        <taxon>Eukaryota</taxon>
        <taxon>Metazoa</taxon>
        <taxon>Spiralia</taxon>
        <taxon>Gnathifera</taxon>
        <taxon>Rotifera</taxon>
        <taxon>Eurotatoria</taxon>
        <taxon>Bdelloidea</taxon>
        <taxon>Philodinida</taxon>
        <taxon>Philodinidae</taxon>
        <taxon>Didymodactylos</taxon>
    </lineage>
</organism>
<dbReference type="Proteomes" id="UP000677228">
    <property type="component" value="Unassembled WGS sequence"/>
</dbReference>
<dbReference type="Proteomes" id="UP000663829">
    <property type="component" value="Unassembled WGS sequence"/>
</dbReference>
<evidence type="ECO:0000256" key="1">
    <source>
        <dbReference type="SAM" id="Phobius"/>
    </source>
</evidence>
<keyword evidence="1" id="KW-0472">Membrane</keyword>
<name>A0A815E2D2_9BILA</name>
<accession>A0A815E2D2</accession>
<evidence type="ECO:0000313" key="2">
    <source>
        <dbReference type="EMBL" id="CAF1214527.1"/>
    </source>
</evidence>
<dbReference type="EMBL" id="CAJOBC010041482">
    <property type="protein sequence ID" value="CAF4145041.1"/>
    <property type="molecule type" value="Genomic_DNA"/>
</dbReference>
<reference evidence="3" key="1">
    <citation type="submission" date="2021-02" db="EMBL/GenBank/DDBJ databases">
        <authorList>
            <person name="Nowell W R."/>
        </authorList>
    </citation>
    <scope>NUCLEOTIDE SEQUENCE</scope>
</reference>
<evidence type="ECO:0000313" key="6">
    <source>
        <dbReference type="Proteomes" id="UP000663829"/>
    </source>
</evidence>
<gene>
    <name evidence="3" type="ORF">GPM918_LOCUS28902</name>
    <name evidence="2" type="ORF">OVA965_LOCUS24618</name>
    <name evidence="5" type="ORF">SRO942_LOCUS29440</name>
    <name evidence="4" type="ORF">TMI583_LOCUS25336</name>
</gene>